<feature type="transmembrane region" description="Helical" evidence="5">
    <location>
        <begin position="21"/>
        <end position="38"/>
    </location>
</feature>
<evidence type="ECO:0000256" key="1">
    <source>
        <dbReference type="ARBA" id="ARBA00004141"/>
    </source>
</evidence>
<dbReference type="InterPro" id="IPR007016">
    <property type="entry name" value="O-antigen_ligase-rel_domated"/>
</dbReference>
<evidence type="ECO:0000256" key="5">
    <source>
        <dbReference type="SAM" id="Phobius"/>
    </source>
</evidence>
<gene>
    <name evidence="7" type="ORF">EI168_02325</name>
</gene>
<feature type="transmembrane region" description="Helical" evidence="5">
    <location>
        <begin position="170"/>
        <end position="187"/>
    </location>
</feature>
<dbReference type="PANTHER" id="PTHR37422:SF17">
    <property type="entry name" value="O-ANTIGEN LIGASE"/>
    <property type="match status" value="1"/>
</dbReference>
<reference evidence="7 8" key="1">
    <citation type="submission" date="2020-07" db="EMBL/GenBank/DDBJ databases">
        <title>Halophilic bacteria isolated from french cheeses.</title>
        <authorList>
            <person name="Kothe C.I."/>
            <person name="Farah-Kraiem B."/>
            <person name="Renault P."/>
            <person name="Dridi B."/>
        </authorList>
    </citation>
    <scope>NUCLEOTIDE SEQUENCE [LARGE SCALE GENOMIC DNA]</scope>
    <source>
        <strain evidence="7 8">FME1</strain>
    </source>
</reference>
<keyword evidence="7" id="KW-0436">Ligase</keyword>
<feature type="non-terminal residue" evidence="7">
    <location>
        <position position="1"/>
    </location>
</feature>
<organism evidence="7 8">
    <name type="scientific">Halomonas casei</name>
    <dbReference type="NCBI Taxonomy" id="2742613"/>
    <lineage>
        <taxon>Bacteria</taxon>
        <taxon>Pseudomonadati</taxon>
        <taxon>Pseudomonadota</taxon>
        <taxon>Gammaproteobacteria</taxon>
        <taxon>Oceanospirillales</taxon>
        <taxon>Halomonadaceae</taxon>
        <taxon>Halomonas</taxon>
    </lineage>
</organism>
<evidence type="ECO:0000256" key="2">
    <source>
        <dbReference type="ARBA" id="ARBA00022692"/>
    </source>
</evidence>
<keyword evidence="3 5" id="KW-1133">Transmembrane helix</keyword>
<comment type="subcellular location">
    <subcellularLocation>
        <location evidence="1">Membrane</location>
        <topology evidence="1">Multi-pass membrane protein</topology>
    </subcellularLocation>
</comment>
<feature type="transmembrane region" description="Helical" evidence="5">
    <location>
        <begin position="247"/>
        <end position="264"/>
    </location>
</feature>
<keyword evidence="2 5" id="KW-0812">Transmembrane</keyword>
<evidence type="ECO:0000313" key="7">
    <source>
        <dbReference type="EMBL" id="MBE0398945.1"/>
    </source>
</evidence>
<protein>
    <submittedName>
        <fullName evidence="7">O-antigen ligase family protein</fullName>
    </submittedName>
</protein>
<feature type="domain" description="O-antigen ligase-related" evidence="6">
    <location>
        <begin position="201"/>
        <end position="359"/>
    </location>
</feature>
<keyword evidence="8" id="KW-1185">Reference proteome</keyword>
<feature type="transmembrane region" description="Helical" evidence="5">
    <location>
        <begin position="74"/>
        <end position="93"/>
    </location>
</feature>
<dbReference type="Pfam" id="PF04932">
    <property type="entry name" value="Wzy_C"/>
    <property type="match status" value="1"/>
</dbReference>
<dbReference type="RefSeq" id="WP_192535858.1">
    <property type="nucleotide sequence ID" value="NZ_RRZD01000002.1"/>
</dbReference>
<feature type="transmembrane region" description="Helical" evidence="5">
    <location>
        <begin position="401"/>
        <end position="419"/>
    </location>
</feature>
<evidence type="ECO:0000256" key="4">
    <source>
        <dbReference type="ARBA" id="ARBA00023136"/>
    </source>
</evidence>
<feature type="transmembrane region" description="Helical" evidence="5">
    <location>
        <begin position="376"/>
        <end position="395"/>
    </location>
</feature>
<comment type="caution">
    <text evidence="7">The sequence shown here is derived from an EMBL/GenBank/DDBJ whole genome shotgun (WGS) entry which is preliminary data.</text>
</comment>
<sequence length="449" mass="50138">KTGGLKDLRGDRFLDNYRMKAFNVILIFLGCWFFLSGGNLDDRVLSSIQLYSAMLVILLFFAICVFFSGISFHIGMLLFPAFFLYIYLVNLFFGGGGGSVVKVVVFTLVVMMACFIANKLTVIEFVETLVIALFLLLIANIVVSSFFPGIGLELGKFRGDWKGIFDQKNALGRLSSLLIASSILLMLCSKDKSVRIYTGLVLISAVMVAINAGSRTGLATGVLVALLSILFYLVYYVLNDNFVHKKVFVMLLFLEMLLCFYLVVSNMEVVDLYTNEDGVSIFGNFFSLTGRLTIWDFVIEHAKGVHFWFGYGLDNFWTFERFSLIGPMEGMGDFYPEDSHNGYIDVLVQGGGIGIALYLSIFILVIKSLFGSKLSFAEYATAFTFIMLFLFSNLTESYTTKSTNIVNFLFVYSVAFLLLRSAPLHAKGVITIQPFAYAKKLYISGVARK</sequence>
<dbReference type="EMBL" id="RRZD01000002">
    <property type="protein sequence ID" value="MBE0398945.1"/>
    <property type="molecule type" value="Genomic_DNA"/>
</dbReference>
<proteinExistence type="predicted"/>
<feature type="transmembrane region" description="Helical" evidence="5">
    <location>
        <begin position="99"/>
        <end position="117"/>
    </location>
</feature>
<evidence type="ECO:0000259" key="6">
    <source>
        <dbReference type="Pfam" id="PF04932"/>
    </source>
</evidence>
<feature type="transmembrane region" description="Helical" evidence="5">
    <location>
        <begin position="50"/>
        <end position="67"/>
    </location>
</feature>
<feature type="transmembrane region" description="Helical" evidence="5">
    <location>
        <begin position="346"/>
        <end position="364"/>
    </location>
</feature>
<dbReference type="PANTHER" id="PTHR37422">
    <property type="entry name" value="TEICHURONIC ACID BIOSYNTHESIS PROTEIN TUAE"/>
    <property type="match status" value="1"/>
</dbReference>
<evidence type="ECO:0000256" key="3">
    <source>
        <dbReference type="ARBA" id="ARBA00022989"/>
    </source>
</evidence>
<dbReference type="InterPro" id="IPR051533">
    <property type="entry name" value="WaaL-like"/>
</dbReference>
<feature type="transmembrane region" description="Helical" evidence="5">
    <location>
        <begin position="129"/>
        <end position="150"/>
    </location>
</feature>
<feature type="transmembrane region" description="Helical" evidence="5">
    <location>
        <begin position="194"/>
        <end position="212"/>
    </location>
</feature>
<dbReference type="Proteomes" id="UP001645039">
    <property type="component" value="Unassembled WGS sequence"/>
</dbReference>
<name>A0ABR9F118_9GAMM</name>
<feature type="transmembrane region" description="Helical" evidence="5">
    <location>
        <begin position="218"/>
        <end position="238"/>
    </location>
</feature>
<accession>A0ABR9F118</accession>
<evidence type="ECO:0000313" key="8">
    <source>
        <dbReference type="Proteomes" id="UP001645039"/>
    </source>
</evidence>
<keyword evidence="4 5" id="KW-0472">Membrane</keyword>
<dbReference type="GO" id="GO:0016874">
    <property type="term" value="F:ligase activity"/>
    <property type="evidence" value="ECO:0007669"/>
    <property type="project" value="UniProtKB-KW"/>
</dbReference>